<feature type="transmembrane region" description="Helical" evidence="1">
    <location>
        <begin position="12"/>
        <end position="32"/>
    </location>
</feature>
<reference evidence="2 3" key="1">
    <citation type="journal article" date="2019" name="Nat. Ecol. Evol.">
        <title>Megaphylogeny resolves global patterns of mushroom evolution.</title>
        <authorList>
            <person name="Varga T."/>
            <person name="Krizsan K."/>
            <person name="Foldi C."/>
            <person name="Dima B."/>
            <person name="Sanchez-Garcia M."/>
            <person name="Sanchez-Ramirez S."/>
            <person name="Szollosi G.J."/>
            <person name="Szarkandi J.G."/>
            <person name="Papp V."/>
            <person name="Albert L."/>
            <person name="Andreopoulos W."/>
            <person name="Angelini C."/>
            <person name="Antonin V."/>
            <person name="Barry K.W."/>
            <person name="Bougher N.L."/>
            <person name="Buchanan P."/>
            <person name="Buyck B."/>
            <person name="Bense V."/>
            <person name="Catcheside P."/>
            <person name="Chovatia M."/>
            <person name="Cooper J."/>
            <person name="Damon W."/>
            <person name="Desjardin D."/>
            <person name="Finy P."/>
            <person name="Geml J."/>
            <person name="Haridas S."/>
            <person name="Hughes K."/>
            <person name="Justo A."/>
            <person name="Karasinski D."/>
            <person name="Kautmanova I."/>
            <person name="Kiss B."/>
            <person name="Kocsube S."/>
            <person name="Kotiranta H."/>
            <person name="LaButti K.M."/>
            <person name="Lechner B.E."/>
            <person name="Liimatainen K."/>
            <person name="Lipzen A."/>
            <person name="Lukacs Z."/>
            <person name="Mihaltcheva S."/>
            <person name="Morgado L.N."/>
            <person name="Niskanen T."/>
            <person name="Noordeloos M.E."/>
            <person name="Ohm R.A."/>
            <person name="Ortiz-Santana B."/>
            <person name="Ovrebo C."/>
            <person name="Racz N."/>
            <person name="Riley R."/>
            <person name="Savchenko A."/>
            <person name="Shiryaev A."/>
            <person name="Soop K."/>
            <person name="Spirin V."/>
            <person name="Szebenyi C."/>
            <person name="Tomsovsky M."/>
            <person name="Tulloss R.E."/>
            <person name="Uehling J."/>
            <person name="Grigoriev I.V."/>
            <person name="Vagvolgyi C."/>
            <person name="Papp T."/>
            <person name="Martin F.M."/>
            <person name="Miettinen O."/>
            <person name="Hibbett D.S."/>
            <person name="Nagy L.G."/>
        </authorList>
    </citation>
    <scope>NUCLEOTIDE SEQUENCE [LARGE SCALE GENOMIC DNA]</scope>
    <source>
        <strain evidence="2 3">CBS 166.37</strain>
    </source>
</reference>
<dbReference type="AlphaFoldDB" id="A0A5C3MEX1"/>
<keyword evidence="1" id="KW-0472">Membrane</keyword>
<organism evidence="2 3">
    <name type="scientific">Crucibulum laeve</name>
    <dbReference type="NCBI Taxonomy" id="68775"/>
    <lineage>
        <taxon>Eukaryota</taxon>
        <taxon>Fungi</taxon>
        <taxon>Dikarya</taxon>
        <taxon>Basidiomycota</taxon>
        <taxon>Agaricomycotina</taxon>
        <taxon>Agaricomycetes</taxon>
        <taxon>Agaricomycetidae</taxon>
        <taxon>Agaricales</taxon>
        <taxon>Agaricineae</taxon>
        <taxon>Nidulariaceae</taxon>
        <taxon>Crucibulum</taxon>
    </lineage>
</organism>
<name>A0A5C3MEX1_9AGAR</name>
<keyword evidence="1" id="KW-0812">Transmembrane</keyword>
<evidence type="ECO:0000313" key="3">
    <source>
        <dbReference type="Proteomes" id="UP000308652"/>
    </source>
</evidence>
<keyword evidence="1" id="KW-1133">Transmembrane helix</keyword>
<proteinExistence type="predicted"/>
<protein>
    <submittedName>
        <fullName evidence="2">Uncharacterized protein</fullName>
    </submittedName>
</protein>
<keyword evidence="3" id="KW-1185">Reference proteome</keyword>
<sequence>MHHPTQNFASTRLAITMTYAFLTLSFLFPLFIQCSIFRPIITQSSKHTIIRPPTRNHSHYNVTVYTPPTLHSFNPHLNRYFSLF</sequence>
<evidence type="ECO:0000313" key="2">
    <source>
        <dbReference type="EMBL" id="TFK43954.1"/>
    </source>
</evidence>
<dbReference type="EMBL" id="ML213591">
    <property type="protein sequence ID" value="TFK43954.1"/>
    <property type="molecule type" value="Genomic_DNA"/>
</dbReference>
<dbReference type="Proteomes" id="UP000308652">
    <property type="component" value="Unassembled WGS sequence"/>
</dbReference>
<evidence type="ECO:0000256" key="1">
    <source>
        <dbReference type="SAM" id="Phobius"/>
    </source>
</evidence>
<accession>A0A5C3MEX1</accession>
<gene>
    <name evidence="2" type="ORF">BDQ12DRAFT_675852</name>
</gene>